<name>A0A915IC46_ROMCU</name>
<organism evidence="1 2">
    <name type="scientific">Romanomermis culicivorax</name>
    <name type="common">Nematode worm</name>
    <dbReference type="NCBI Taxonomy" id="13658"/>
    <lineage>
        <taxon>Eukaryota</taxon>
        <taxon>Metazoa</taxon>
        <taxon>Ecdysozoa</taxon>
        <taxon>Nematoda</taxon>
        <taxon>Enoplea</taxon>
        <taxon>Dorylaimia</taxon>
        <taxon>Mermithida</taxon>
        <taxon>Mermithoidea</taxon>
        <taxon>Mermithidae</taxon>
        <taxon>Romanomermis</taxon>
    </lineage>
</organism>
<evidence type="ECO:0000313" key="2">
    <source>
        <dbReference type="WBParaSite" id="nRc.2.0.1.t10821-RA"/>
    </source>
</evidence>
<keyword evidence="1" id="KW-1185">Reference proteome</keyword>
<accession>A0A915IC46</accession>
<protein>
    <submittedName>
        <fullName evidence="2">Uncharacterized protein</fullName>
    </submittedName>
</protein>
<sequence length="81" mass="9654">MILGKKETFMHVKSESDEEQKKWKKENRCETKNGKRRIDVKQKMGNLEAFKKKGRKTEKLQSKKEEKTGKALMKKKRCLIL</sequence>
<dbReference type="WBParaSite" id="nRc.2.0.1.t10821-RA">
    <property type="protein sequence ID" value="nRc.2.0.1.t10821-RA"/>
    <property type="gene ID" value="nRc.2.0.1.g10821"/>
</dbReference>
<evidence type="ECO:0000313" key="1">
    <source>
        <dbReference type="Proteomes" id="UP000887565"/>
    </source>
</evidence>
<dbReference type="Proteomes" id="UP000887565">
    <property type="component" value="Unplaced"/>
</dbReference>
<dbReference type="AlphaFoldDB" id="A0A915IC46"/>
<proteinExistence type="predicted"/>
<reference evidence="2" key="1">
    <citation type="submission" date="2022-11" db="UniProtKB">
        <authorList>
            <consortium name="WormBaseParasite"/>
        </authorList>
    </citation>
    <scope>IDENTIFICATION</scope>
</reference>